<name>A0ABT7MEC1_9PSEU</name>
<keyword evidence="4" id="KW-0326">Glycosidase</keyword>
<dbReference type="RefSeq" id="WP_286054170.1">
    <property type="nucleotide sequence ID" value="NZ_JASVWF010000003.1"/>
</dbReference>
<feature type="region of interest" description="Disordered" evidence="1">
    <location>
        <begin position="131"/>
        <end position="151"/>
    </location>
</feature>
<evidence type="ECO:0000313" key="4">
    <source>
        <dbReference type="EMBL" id="MDL5157723.1"/>
    </source>
</evidence>
<accession>A0ABT7MEC1</accession>
<proteinExistence type="predicted"/>
<dbReference type="InterPro" id="IPR018711">
    <property type="entry name" value="NAGPA"/>
</dbReference>
<evidence type="ECO:0000259" key="3">
    <source>
        <dbReference type="Pfam" id="PF09992"/>
    </source>
</evidence>
<reference evidence="4 5" key="1">
    <citation type="submission" date="2023-06" db="EMBL/GenBank/DDBJ databases">
        <title>Actinomycetospora Odt1-22.</title>
        <authorList>
            <person name="Supong K."/>
        </authorList>
    </citation>
    <scope>NUCLEOTIDE SEQUENCE [LARGE SCALE GENOMIC DNA]</scope>
    <source>
        <strain evidence="4 5">Odt1-22</strain>
    </source>
</reference>
<dbReference type="EMBL" id="JASVWF010000003">
    <property type="protein sequence ID" value="MDL5157723.1"/>
    <property type="molecule type" value="Genomic_DNA"/>
</dbReference>
<feature type="domain" description="Phosphodiester glycosidase" evidence="3">
    <location>
        <begin position="245"/>
        <end position="396"/>
    </location>
</feature>
<gene>
    <name evidence="4" type="ORF">QRT03_17285</name>
</gene>
<keyword evidence="4" id="KW-0378">Hydrolase</keyword>
<evidence type="ECO:0000256" key="2">
    <source>
        <dbReference type="SAM" id="SignalP"/>
    </source>
</evidence>
<sequence>MTAGRVLLTAFVATLAMAPAALADPPPPPGRVLDTLLGARADDVPGTEYREFTTTAAVGRVRGHLIRVDLANRTLAVRLLRPGAVAATAPVPTLAGAVDAIGGVNGNFFDESRTGASVGVELEGGALVKSAVPSGRRPAPPGPPGSSPDTVVGIDTAGVGRIGRVLFSGTARLGGRELPLAGLNLYAVPVGGVAAFTPAWGGVTRARTVCGSDTDAAAPCSADAVEVRVRAGRAVAVGPVGTRAVPAGEVALVAREGAAAALRGVRPGDPVDARWTALAPDTPPLRVALGALALVRGGAAWPGLQTTERAPRTAVGLSADGRTLFLVAVDGRQEASVGATLAELGRLMVELGVPQAVALDGGGSTQMVRRPAGGRLAVVNVPSTTPLRPVADGLAVVPAR</sequence>
<comment type="caution">
    <text evidence="4">The sequence shown here is derived from an EMBL/GenBank/DDBJ whole genome shotgun (WGS) entry which is preliminary data.</text>
</comment>
<protein>
    <submittedName>
        <fullName evidence="4">Phosphodiester glycosidase family protein</fullName>
    </submittedName>
</protein>
<dbReference type="Proteomes" id="UP001231924">
    <property type="component" value="Unassembled WGS sequence"/>
</dbReference>
<evidence type="ECO:0000313" key="5">
    <source>
        <dbReference type="Proteomes" id="UP001231924"/>
    </source>
</evidence>
<keyword evidence="2" id="KW-0732">Signal</keyword>
<dbReference type="PANTHER" id="PTHR40446">
    <property type="entry name" value="N-ACETYLGLUCOSAMINE-1-PHOSPHODIESTER ALPHA-N-ACETYLGLUCOSAMINIDASE"/>
    <property type="match status" value="1"/>
</dbReference>
<dbReference type="Pfam" id="PF09992">
    <property type="entry name" value="NAGPA"/>
    <property type="match status" value="1"/>
</dbReference>
<keyword evidence="5" id="KW-1185">Reference proteome</keyword>
<feature type="signal peptide" evidence="2">
    <location>
        <begin position="1"/>
        <end position="23"/>
    </location>
</feature>
<evidence type="ECO:0000256" key="1">
    <source>
        <dbReference type="SAM" id="MobiDB-lite"/>
    </source>
</evidence>
<dbReference type="PANTHER" id="PTHR40446:SF2">
    <property type="entry name" value="N-ACETYLGLUCOSAMINE-1-PHOSPHODIESTER ALPHA-N-ACETYLGLUCOSAMINIDASE"/>
    <property type="match status" value="1"/>
</dbReference>
<feature type="chain" id="PRO_5045133460" evidence="2">
    <location>
        <begin position="24"/>
        <end position="400"/>
    </location>
</feature>
<dbReference type="GO" id="GO:0016798">
    <property type="term" value="F:hydrolase activity, acting on glycosyl bonds"/>
    <property type="evidence" value="ECO:0007669"/>
    <property type="project" value="UniProtKB-KW"/>
</dbReference>
<organism evidence="4 5">
    <name type="scientific">Actinomycetospora termitidis</name>
    <dbReference type="NCBI Taxonomy" id="3053470"/>
    <lineage>
        <taxon>Bacteria</taxon>
        <taxon>Bacillati</taxon>
        <taxon>Actinomycetota</taxon>
        <taxon>Actinomycetes</taxon>
        <taxon>Pseudonocardiales</taxon>
        <taxon>Pseudonocardiaceae</taxon>
        <taxon>Actinomycetospora</taxon>
    </lineage>
</organism>